<name>A0A6J4LZ71_9BACT</name>
<feature type="region of interest" description="Disordered" evidence="1">
    <location>
        <begin position="181"/>
        <end position="223"/>
    </location>
</feature>
<evidence type="ECO:0000256" key="1">
    <source>
        <dbReference type="SAM" id="MobiDB-lite"/>
    </source>
</evidence>
<protein>
    <submittedName>
        <fullName evidence="2">Uncharacterized protein</fullName>
    </submittedName>
</protein>
<feature type="compositionally biased region" description="Low complexity" evidence="1">
    <location>
        <begin position="196"/>
        <end position="223"/>
    </location>
</feature>
<feature type="non-terminal residue" evidence="2">
    <location>
        <position position="223"/>
    </location>
</feature>
<feature type="region of interest" description="Disordered" evidence="1">
    <location>
        <begin position="1"/>
        <end position="114"/>
    </location>
</feature>
<sequence length="223" mass="23600">ERSRPRRSRDGAGILGDDAGRAPVRRVRADPGDRLDVAPGSAARAGDAERLPAGGAYRRLPLHGNPRRPGGFRAGRAARPRAGTPGAGAAGRRGVHGARNAAAVERGARPERPRRAPRAHLLGRRRGGVGGAPLAHPRPRPVRARRAVLFLLGRRGRMADDRRLVPEHAARRAGGGAWKVHPVVRRSPHGGRQRDGGSPARPAGQRARGAHLRAAALRRGPAL</sequence>
<proteinExistence type="predicted"/>
<evidence type="ECO:0000313" key="2">
    <source>
        <dbReference type="EMBL" id="CAA9345812.1"/>
    </source>
</evidence>
<gene>
    <name evidence="2" type="ORF">AVDCRST_MAG89-2857</name>
</gene>
<accession>A0A6J4LZ71</accession>
<feature type="compositionally biased region" description="Basic residues" evidence="1">
    <location>
        <begin position="182"/>
        <end position="191"/>
    </location>
</feature>
<feature type="compositionally biased region" description="Basic and acidic residues" evidence="1">
    <location>
        <begin position="27"/>
        <end position="36"/>
    </location>
</feature>
<reference evidence="2" key="1">
    <citation type="submission" date="2020-02" db="EMBL/GenBank/DDBJ databases">
        <authorList>
            <person name="Meier V. D."/>
        </authorList>
    </citation>
    <scope>NUCLEOTIDE SEQUENCE</scope>
    <source>
        <strain evidence="2">AVDCRST_MAG89</strain>
    </source>
</reference>
<organism evidence="2">
    <name type="scientific">uncultured Gemmatimonadota bacterium</name>
    <dbReference type="NCBI Taxonomy" id="203437"/>
    <lineage>
        <taxon>Bacteria</taxon>
        <taxon>Pseudomonadati</taxon>
        <taxon>Gemmatimonadota</taxon>
        <taxon>environmental samples</taxon>
    </lineage>
</organism>
<feature type="compositionally biased region" description="Low complexity" evidence="1">
    <location>
        <begin position="67"/>
        <end position="84"/>
    </location>
</feature>
<feature type="non-terminal residue" evidence="2">
    <location>
        <position position="1"/>
    </location>
</feature>
<dbReference type="AlphaFoldDB" id="A0A6J4LZ71"/>
<dbReference type="EMBL" id="CADCTV010000595">
    <property type="protein sequence ID" value="CAA9345812.1"/>
    <property type="molecule type" value="Genomic_DNA"/>
</dbReference>